<evidence type="ECO:0000256" key="1">
    <source>
        <dbReference type="ARBA" id="ARBA00004123"/>
    </source>
</evidence>
<evidence type="ECO:0000313" key="5">
    <source>
        <dbReference type="WBParaSite" id="SVE_1149100.1"/>
    </source>
</evidence>
<reference evidence="4" key="1">
    <citation type="submission" date="2014-07" db="EMBL/GenBank/DDBJ databases">
        <authorList>
            <person name="Martin A.A"/>
            <person name="De Silva N."/>
        </authorList>
    </citation>
    <scope>NUCLEOTIDE SEQUENCE</scope>
</reference>
<dbReference type="WBParaSite" id="SVE_1149100.1">
    <property type="protein sequence ID" value="SVE_1149100.1"/>
    <property type="gene ID" value="SVE_1149100"/>
</dbReference>
<dbReference type="Pfam" id="PF03221">
    <property type="entry name" value="HTH_Tnp_Tc5"/>
    <property type="match status" value="1"/>
</dbReference>
<reference evidence="5" key="2">
    <citation type="submission" date="2015-08" db="UniProtKB">
        <authorList>
            <consortium name="WormBaseParasite"/>
        </authorList>
    </citation>
    <scope>IDENTIFICATION</scope>
</reference>
<dbReference type="InterPro" id="IPR006600">
    <property type="entry name" value="HTH_CenpB_DNA-bd_dom"/>
</dbReference>
<dbReference type="STRING" id="75913.A0A0K0FQ09"/>
<dbReference type="PANTHER" id="PTHR19303:SF73">
    <property type="entry name" value="PROTEIN PDC2"/>
    <property type="match status" value="1"/>
</dbReference>
<protein>
    <submittedName>
        <fullName evidence="5">HTH CENPB-type domain-containing protein</fullName>
    </submittedName>
</protein>
<evidence type="ECO:0000313" key="4">
    <source>
        <dbReference type="Proteomes" id="UP000035680"/>
    </source>
</evidence>
<dbReference type="InterPro" id="IPR009057">
    <property type="entry name" value="Homeodomain-like_sf"/>
</dbReference>
<name>A0A0K0FQ09_STRVS</name>
<dbReference type="Gene3D" id="1.10.10.60">
    <property type="entry name" value="Homeodomain-like"/>
    <property type="match status" value="1"/>
</dbReference>
<dbReference type="GO" id="GO:0005634">
    <property type="term" value="C:nucleus"/>
    <property type="evidence" value="ECO:0007669"/>
    <property type="project" value="UniProtKB-SubCell"/>
</dbReference>
<organism evidence="4 5">
    <name type="scientific">Strongyloides venezuelensis</name>
    <name type="common">Threadworm</name>
    <dbReference type="NCBI Taxonomy" id="75913"/>
    <lineage>
        <taxon>Eukaryota</taxon>
        <taxon>Metazoa</taxon>
        <taxon>Ecdysozoa</taxon>
        <taxon>Nematoda</taxon>
        <taxon>Chromadorea</taxon>
        <taxon>Rhabditida</taxon>
        <taxon>Tylenchina</taxon>
        <taxon>Panagrolaimomorpha</taxon>
        <taxon>Strongyloidoidea</taxon>
        <taxon>Strongyloididae</taxon>
        <taxon>Strongyloides</taxon>
    </lineage>
</organism>
<feature type="domain" description="HTH CENPB-type" evidence="3">
    <location>
        <begin position="150"/>
        <end position="222"/>
    </location>
</feature>
<dbReference type="SMART" id="SM00674">
    <property type="entry name" value="CENPB"/>
    <property type="match status" value="1"/>
</dbReference>
<sequence length="260" mass="29044">MVSGRARAGDDMFITCNIGCVPTKNTKSGKNLICVRGSFQGTSCKTQEKYGCGFGEHILEDYNGEIVSKAKTQGCFTEKDEKILKKQNVEIFKMNGEGTMIVNTALESGESGCSLADKYGVGTSTISDIKKAEKNKRILNNTRKSGLHYKTKTMKRPYNDLLRGVVYTKFLQKQSTGQSVSGPLLCEKVLDFNTKISGDSSFKVSIGWLEKFKSRHESFKDEFENNLEVIGYNLEFVYNANETGIYWKALQSKSLAPRHE</sequence>
<accession>A0A0K0FQ09</accession>
<keyword evidence="2" id="KW-0238">DNA-binding</keyword>
<dbReference type="SUPFAM" id="SSF46689">
    <property type="entry name" value="Homeodomain-like"/>
    <property type="match status" value="1"/>
</dbReference>
<dbReference type="Proteomes" id="UP000035680">
    <property type="component" value="Unassembled WGS sequence"/>
</dbReference>
<dbReference type="InterPro" id="IPR050863">
    <property type="entry name" value="CenT-Element_Derived"/>
</dbReference>
<evidence type="ECO:0000259" key="3">
    <source>
        <dbReference type="PROSITE" id="PS51253"/>
    </source>
</evidence>
<evidence type="ECO:0000256" key="2">
    <source>
        <dbReference type="ARBA" id="ARBA00023125"/>
    </source>
</evidence>
<dbReference type="AlphaFoldDB" id="A0A0K0FQ09"/>
<dbReference type="PROSITE" id="PS51253">
    <property type="entry name" value="HTH_CENPB"/>
    <property type="match status" value="1"/>
</dbReference>
<proteinExistence type="predicted"/>
<keyword evidence="4" id="KW-1185">Reference proteome</keyword>
<comment type="subcellular location">
    <subcellularLocation>
        <location evidence="1">Nucleus</location>
    </subcellularLocation>
</comment>
<dbReference type="GO" id="GO:0003677">
    <property type="term" value="F:DNA binding"/>
    <property type="evidence" value="ECO:0007669"/>
    <property type="project" value="UniProtKB-KW"/>
</dbReference>
<dbReference type="PANTHER" id="PTHR19303">
    <property type="entry name" value="TRANSPOSON"/>
    <property type="match status" value="1"/>
</dbReference>